<evidence type="ECO:0000313" key="3">
    <source>
        <dbReference type="EMBL" id="SCU88104.1"/>
    </source>
</evidence>
<feature type="domain" description="Lariat debranching enzyme C-terminal" evidence="2">
    <location>
        <begin position="290"/>
        <end position="348"/>
    </location>
</feature>
<evidence type="ECO:0000259" key="1">
    <source>
        <dbReference type="Pfam" id="PF00149"/>
    </source>
</evidence>
<dbReference type="GO" id="GO:0045292">
    <property type="term" value="P:mRNA cis splicing, via spliceosome"/>
    <property type="evidence" value="ECO:0007669"/>
    <property type="project" value="EnsemblFungi"/>
</dbReference>
<dbReference type="PANTHER" id="PTHR12849:SF0">
    <property type="entry name" value="LARIAT DEBRANCHING ENZYME"/>
    <property type="match status" value="1"/>
</dbReference>
<evidence type="ECO:0000259" key="2">
    <source>
        <dbReference type="Pfam" id="PF05011"/>
    </source>
</evidence>
<gene>
    <name evidence="3" type="ORF">LADA_0E08218G</name>
</gene>
<dbReference type="GO" id="GO:0008419">
    <property type="term" value="F:RNA lariat debranching enzyme activity"/>
    <property type="evidence" value="ECO:0007669"/>
    <property type="project" value="EnsemblFungi"/>
</dbReference>
<dbReference type="GO" id="GO:0007124">
    <property type="term" value="P:pseudohyphal growth"/>
    <property type="evidence" value="ECO:0007669"/>
    <property type="project" value="EnsemblFungi"/>
</dbReference>
<proteinExistence type="predicted"/>
<dbReference type="GO" id="GO:0006401">
    <property type="term" value="P:RNA catabolic process"/>
    <property type="evidence" value="ECO:0007669"/>
    <property type="project" value="EnsemblFungi"/>
</dbReference>
<dbReference type="Pfam" id="PF05011">
    <property type="entry name" value="DBR1"/>
    <property type="match status" value="1"/>
</dbReference>
<dbReference type="InterPro" id="IPR004843">
    <property type="entry name" value="Calcineurin-like_PHP"/>
</dbReference>
<reference evidence="4" key="1">
    <citation type="submission" date="2016-03" db="EMBL/GenBank/DDBJ databases">
        <authorList>
            <person name="Devillers H."/>
        </authorList>
    </citation>
    <scope>NUCLEOTIDE SEQUENCE [LARGE SCALE GENOMIC DNA]</scope>
</reference>
<dbReference type="GO" id="GO:0016074">
    <property type="term" value="P:sno(s)RNA metabolic process"/>
    <property type="evidence" value="ECO:0007669"/>
    <property type="project" value="EnsemblFungi"/>
</dbReference>
<accession>A0A1G4JDW9</accession>
<dbReference type="InterPro" id="IPR029052">
    <property type="entry name" value="Metallo-depent_PP-like"/>
</dbReference>
<evidence type="ECO:0000313" key="4">
    <source>
        <dbReference type="Proteomes" id="UP000190274"/>
    </source>
</evidence>
<dbReference type="Pfam" id="PF00149">
    <property type="entry name" value="Metallophos"/>
    <property type="match status" value="1"/>
</dbReference>
<dbReference type="InterPro" id="IPR007708">
    <property type="entry name" value="DBR1_C"/>
</dbReference>
<dbReference type="GO" id="GO:0008270">
    <property type="term" value="F:zinc ion binding"/>
    <property type="evidence" value="ECO:0007669"/>
    <property type="project" value="EnsemblFungi"/>
</dbReference>
<dbReference type="PANTHER" id="PTHR12849">
    <property type="entry name" value="RNA LARIAT DEBRANCHING ENZYME"/>
    <property type="match status" value="1"/>
</dbReference>
<dbReference type="GO" id="GO:0005506">
    <property type="term" value="F:iron ion binding"/>
    <property type="evidence" value="ECO:0007669"/>
    <property type="project" value="EnsemblFungi"/>
</dbReference>
<feature type="domain" description="Calcineurin-like phosphoesterase" evidence="1">
    <location>
        <begin position="21"/>
        <end position="249"/>
    </location>
</feature>
<dbReference type="OrthoDB" id="407609at2759"/>
<dbReference type="AlphaFoldDB" id="A0A1G4JDW9"/>
<dbReference type="Proteomes" id="UP000190274">
    <property type="component" value="Chromosome E"/>
</dbReference>
<organism evidence="3 4">
    <name type="scientific">Lachancea dasiensis</name>
    <dbReference type="NCBI Taxonomy" id="1072105"/>
    <lineage>
        <taxon>Eukaryota</taxon>
        <taxon>Fungi</taxon>
        <taxon>Dikarya</taxon>
        <taxon>Ascomycota</taxon>
        <taxon>Saccharomycotina</taxon>
        <taxon>Saccharomycetes</taxon>
        <taxon>Saccharomycetales</taxon>
        <taxon>Saccharomycetaceae</taxon>
        <taxon>Lachancea</taxon>
    </lineage>
</organism>
<dbReference type="GO" id="GO:0032197">
    <property type="term" value="P:retrotransposition"/>
    <property type="evidence" value="ECO:0007669"/>
    <property type="project" value="EnsemblFungi"/>
</dbReference>
<name>A0A1G4JDW9_9SACH</name>
<dbReference type="GO" id="GO:0005634">
    <property type="term" value="C:nucleus"/>
    <property type="evidence" value="ECO:0007669"/>
    <property type="project" value="TreeGrafter"/>
</dbReference>
<keyword evidence="4" id="KW-1185">Reference proteome</keyword>
<dbReference type="GO" id="GO:0030145">
    <property type="term" value="F:manganese ion binding"/>
    <property type="evidence" value="ECO:0007669"/>
    <property type="project" value="EnsemblFungi"/>
</dbReference>
<dbReference type="EMBL" id="LT598455">
    <property type="protein sequence ID" value="SCU88104.1"/>
    <property type="molecule type" value="Genomic_DNA"/>
</dbReference>
<protein>
    <submittedName>
        <fullName evidence="3">LADA_0E08218g1_1</fullName>
    </submittedName>
</protein>
<sequence>MSSGEIRSLYESTSRMVKTLSIAVQGCAHGELLNIYSKLEAQYGSKLPDLLIILGDFQSLRNEDDMESIAIPDRYKRLGDFPKYYSGELEAPILTIFIGGNHECMQGLAELPSGGFIAKNIYYMGYSGSVVIQGITISGLSGIYKHHDFNSARPSLEHIKIHGWHNYVRSMYHVRKSDVLPLFMLSKSDIMLSHDWPNGVVGHGNVKTLIKLKPYFKEDIRQGKLGSPVNWELLRSLMPRWWLSAHLHVKYEAEVVEKKRGLQETNPDEIDLDLDFNESSSSKNCNIEPRRTKFLALDKCGPKRKHMSLLELPVDEAHPTFDSNEVRMYVNPEFEANRDFLTTNKATARKLQDIDFEELRHQRGDAGEINWEHYELKH</sequence>
<dbReference type="SUPFAM" id="SSF56300">
    <property type="entry name" value="Metallo-dependent phosphatases"/>
    <property type="match status" value="1"/>
</dbReference>
<dbReference type="STRING" id="1266660.A0A1G4JDW9"/>